<name>K4I3T6_9CAUD</name>
<proteinExistence type="predicted"/>
<reference evidence="1 2" key="1">
    <citation type="submission" date="2012-06" db="EMBL/GenBank/DDBJ databases">
        <title>Bacteriophages quickly and effectively reduce contamination of various foods with Salmonella.</title>
        <authorList>
            <person name="Woolston J."/>
            <person name="Parks A.R."/>
            <person name="Hanna L.F."/>
            <person name="Charbonneau D."/>
            <person name="Sulakvelidze A."/>
        </authorList>
    </citation>
    <scope>NUCLEOTIDE SEQUENCE [LARGE SCALE GENOMIC DNA]</scope>
    <source>
        <strain evidence="1">SKML-39</strain>
    </source>
</reference>
<evidence type="ECO:0000313" key="2">
    <source>
        <dbReference type="Proteomes" id="UP000007005"/>
    </source>
</evidence>
<protein>
    <submittedName>
        <fullName evidence="1">Uncharacterized protein</fullName>
    </submittedName>
</protein>
<organism evidence="1 2">
    <name type="scientific">Salmonella phage SKML-39</name>
    <dbReference type="NCBI Taxonomy" id="1204528"/>
    <lineage>
        <taxon>Viruses</taxon>
        <taxon>Duplodnaviria</taxon>
        <taxon>Heunggongvirae</taxon>
        <taxon>Uroviricota</taxon>
        <taxon>Caudoviricetes</taxon>
        <taxon>Pantevenvirales</taxon>
        <taxon>Ackermannviridae</taxon>
        <taxon>Aglimvirinae</taxon>
        <taxon>Agtrevirus</taxon>
        <taxon>Agtrevirus SKML39</taxon>
    </lineage>
</organism>
<sequence length="188" mass="21221">MKDYIMSIPKTPVRIAVEPLLSQAEEAAEQYANKIIKNVMDDLAANGWDLQKCAPWPSTVGIQMGHHDYHRMKAKQSLYMSLTADNNPPTRSYRPGAPNIVKADPERQRLFIKEARRNAAHQYESFICKLEDKIGGHSAAVLGGSHIWGHSILTVTTPEGIQRWKTQTIINVSKLGKLFNQYPTRKVK</sequence>
<keyword evidence="2" id="KW-1185">Reference proteome</keyword>
<evidence type="ECO:0000313" key="1">
    <source>
        <dbReference type="EMBL" id="AFU64538.1"/>
    </source>
</evidence>
<dbReference type="Proteomes" id="UP000007005">
    <property type="component" value="Segment"/>
</dbReference>
<dbReference type="EMBL" id="JX181829">
    <property type="protein sequence ID" value="AFU64538.1"/>
    <property type="molecule type" value="Genomic_DNA"/>
</dbReference>
<dbReference type="GeneID" id="14295942"/>
<dbReference type="KEGG" id="vg:14295942"/>
<dbReference type="RefSeq" id="YP_007236290.1">
    <property type="nucleotide sequence ID" value="NC_019910.1"/>
</dbReference>
<accession>K4I3T6</accession>